<accession>A0A4P6JWA5</accession>
<dbReference type="OrthoDB" id="156481at2"/>
<keyword evidence="4" id="KW-0503">Monooxygenase</keyword>
<dbReference type="Gene3D" id="3.20.20.30">
    <property type="entry name" value="Luciferase-like domain"/>
    <property type="match status" value="1"/>
</dbReference>
<dbReference type="PANTHER" id="PTHR42847">
    <property type="entry name" value="ALKANESULFONATE MONOOXYGENASE"/>
    <property type="match status" value="1"/>
</dbReference>
<protein>
    <submittedName>
        <fullName evidence="7">LLM class flavin-dependent oxidoreductase</fullName>
    </submittedName>
</protein>
<keyword evidence="1" id="KW-0285">Flavoprotein</keyword>
<evidence type="ECO:0000256" key="5">
    <source>
        <dbReference type="SAM" id="MobiDB-lite"/>
    </source>
</evidence>
<dbReference type="AlphaFoldDB" id="A0A4P6JWA5"/>
<dbReference type="InterPro" id="IPR050172">
    <property type="entry name" value="SsuD_RutA_monooxygenase"/>
</dbReference>
<evidence type="ECO:0000313" key="8">
    <source>
        <dbReference type="Proteomes" id="UP000290365"/>
    </source>
</evidence>
<evidence type="ECO:0000313" key="7">
    <source>
        <dbReference type="EMBL" id="QBD79978.1"/>
    </source>
</evidence>
<evidence type="ECO:0000259" key="6">
    <source>
        <dbReference type="Pfam" id="PF00296"/>
    </source>
</evidence>
<feature type="region of interest" description="Disordered" evidence="5">
    <location>
        <begin position="1"/>
        <end position="22"/>
    </location>
</feature>
<dbReference type="GO" id="GO:0046306">
    <property type="term" value="P:alkanesulfonate catabolic process"/>
    <property type="evidence" value="ECO:0007669"/>
    <property type="project" value="TreeGrafter"/>
</dbReference>
<dbReference type="KEGG" id="kbs:EPA93_29950"/>
<dbReference type="EMBL" id="CP035758">
    <property type="protein sequence ID" value="QBD79978.1"/>
    <property type="molecule type" value="Genomic_DNA"/>
</dbReference>
<keyword evidence="3" id="KW-0560">Oxidoreductase</keyword>
<evidence type="ECO:0000256" key="4">
    <source>
        <dbReference type="ARBA" id="ARBA00023033"/>
    </source>
</evidence>
<organism evidence="7 8">
    <name type="scientific">Ktedonosporobacter rubrisoli</name>
    <dbReference type="NCBI Taxonomy" id="2509675"/>
    <lineage>
        <taxon>Bacteria</taxon>
        <taxon>Bacillati</taxon>
        <taxon>Chloroflexota</taxon>
        <taxon>Ktedonobacteria</taxon>
        <taxon>Ktedonobacterales</taxon>
        <taxon>Ktedonosporobacteraceae</taxon>
        <taxon>Ktedonosporobacter</taxon>
    </lineage>
</organism>
<keyword evidence="2" id="KW-0288">FMN</keyword>
<evidence type="ECO:0000256" key="1">
    <source>
        <dbReference type="ARBA" id="ARBA00022630"/>
    </source>
</evidence>
<dbReference type="SUPFAM" id="SSF51679">
    <property type="entry name" value="Bacterial luciferase-like"/>
    <property type="match status" value="1"/>
</dbReference>
<dbReference type="Proteomes" id="UP000290365">
    <property type="component" value="Chromosome"/>
</dbReference>
<sequence length="347" mass="39312">MPNVSSSSKAHIPRPNWPIPSTGARQVSMRERKHTMTSVQFGWVLPGRPNERGNIAQPKFLAHLQQGLRLAVKSFHSVWSHDHLQFMNDQILESWTMLTYLAPLYPQLQFGSLVLSQSYRNPALLAKMAATFQYLSNGRLILGLGAGWHEEEYKAYGYAFPPPHKRVAQLEEALQIIRALWQNSGVTIQGKHYQILEAHCEPRPVPVPPIVVGGARPQMLNIVARHADWWSADRPGLATYRQQVVDCERACLAIQRDPLSLRRTWFGGCICRATEDALRPLRATYPDEYGLVGTVSQVKERIQEFIDLGVSYFMLNTGDFPDLTTLELLVDEVLPSFQHTEYQASTL</sequence>
<dbReference type="GO" id="GO:0008726">
    <property type="term" value="F:alkanesulfonate monooxygenase activity"/>
    <property type="evidence" value="ECO:0007669"/>
    <property type="project" value="TreeGrafter"/>
</dbReference>
<gene>
    <name evidence="7" type="ORF">EPA93_29950</name>
</gene>
<reference evidence="7 8" key="1">
    <citation type="submission" date="2019-01" db="EMBL/GenBank/DDBJ databases">
        <title>Ktedonosporobacter rubrisoli SCAWS-G2.</title>
        <authorList>
            <person name="Huang Y."/>
            <person name="Yan B."/>
        </authorList>
    </citation>
    <scope>NUCLEOTIDE SEQUENCE [LARGE SCALE GENOMIC DNA]</scope>
    <source>
        <strain evidence="7 8">SCAWS-G2</strain>
    </source>
</reference>
<proteinExistence type="predicted"/>
<dbReference type="InterPro" id="IPR036661">
    <property type="entry name" value="Luciferase-like_sf"/>
</dbReference>
<feature type="domain" description="Luciferase-like" evidence="6">
    <location>
        <begin position="40"/>
        <end position="279"/>
    </location>
</feature>
<dbReference type="InterPro" id="IPR011251">
    <property type="entry name" value="Luciferase-like_dom"/>
</dbReference>
<evidence type="ECO:0000256" key="2">
    <source>
        <dbReference type="ARBA" id="ARBA00022643"/>
    </source>
</evidence>
<dbReference type="Pfam" id="PF00296">
    <property type="entry name" value="Bac_luciferase"/>
    <property type="match status" value="1"/>
</dbReference>
<name>A0A4P6JWA5_KTERU</name>
<dbReference type="PANTHER" id="PTHR42847:SF4">
    <property type="entry name" value="ALKANESULFONATE MONOOXYGENASE-RELATED"/>
    <property type="match status" value="1"/>
</dbReference>
<evidence type="ECO:0000256" key="3">
    <source>
        <dbReference type="ARBA" id="ARBA00023002"/>
    </source>
</evidence>
<keyword evidence="8" id="KW-1185">Reference proteome</keyword>